<reference evidence="2" key="1">
    <citation type="submission" date="2023-04" db="EMBL/GenBank/DDBJ databases">
        <title>Black Yeasts Isolated from many extreme environments.</title>
        <authorList>
            <person name="Coleine C."/>
            <person name="Stajich J.E."/>
            <person name="Selbmann L."/>
        </authorList>
    </citation>
    <scope>NUCLEOTIDE SEQUENCE</scope>
    <source>
        <strain evidence="2">CCFEE 5312</strain>
    </source>
</reference>
<dbReference type="Proteomes" id="UP001271007">
    <property type="component" value="Unassembled WGS sequence"/>
</dbReference>
<feature type="region of interest" description="Disordered" evidence="1">
    <location>
        <begin position="69"/>
        <end position="96"/>
    </location>
</feature>
<accession>A0AAJ0D534</accession>
<evidence type="ECO:0000313" key="2">
    <source>
        <dbReference type="EMBL" id="KAK3046314.1"/>
    </source>
</evidence>
<dbReference type="AlphaFoldDB" id="A0AAJ0D534"/>
<comment type="caution">
    <text evidence="2">The sequence shown here is derived from an EMBL/GenBank/DDBJ whole genome shotgun (WGS) entry which is preliminary data.</text>
</comment>
<feature type="region of interest" description="Disordered" evidence="1">
    <location>
        <begin position="29"/>
        <end position="50"/>
    </location>
</feature>
<evidence type="ECO:0000256" key="1">
    <source>
        <dbReference type="SAM" id="MobiDB-lite"/>
    </source>
</evidence>
<sequence>MADNDLPSSVWNDAPGSFDREQWRLSLEQDFGMLDDEDENDRPSDSMAIDHNLDLDASVREVLDSIDAMDLAPTSTESDADPEHDSRLFRRMSIDQ</sequence>
<organism evidence="2 3">
    <name type="scientific">Extremus antarcticus</name>
    <dbReference type="NCBI Taxonomy" id="702011"/>
    <lineage>
        <taxon>Eukaryota</taxon>
        <taxon>Fungi</taxon>
        <taxon>Dikarya</taxon>
        <taxon>Ascomycota</taxon>
        <taxon>Pezizomycotina</taxon>
        <taxon>Dothideomycetes</taxon>
        <taxon>Dothideomycetidae</taxon>
        <taxon>Mycosphaerellales</taxon>
        <taxon>Extremaceae</taxon>
        <taxon>Extremus</taxon>
    </lineage>
</organism>
<keyword evidence="3" id="KW-1185">Reference proteome</keyword>
<evidence type="ECO:0000313" key="3">
    <source>
        <dbReference type="Proteomes" id="UP001271007"/>
    </source>
</evidence>
<feature type="compositionally biased region" description="Basic and acidic residues" evidence="1">
    <location>
        <begin position="81"/>
        <end position="96"/>
    </location>
</feature>
<name>A0AAJ0D534_9PEZI</name>
<dbReference type="EMBL" id="JAWDJX010000100">
    <property type="protein sequence ID" value="KAK3046314.1"/>
    <property type="molecule type" value="Genomic_DNA"/>
</dbReference>
<gene>
    <name evidence="2" type="ORF">LTR09_012187</name>
</gene>
<protein>
    <submittedName>
        <fullName evidence="2">Uncharacterized protein</fullName>
    </submittedName>
</protein>
<proteinExistence type="predicted"/>